<dbReference type="GO" id="GO:0005524">
    <property type="term" value="F:ATP binding"/>
    <property type="evidence" value="ECO:0007669"/>
    <property type="project" value="UniProtKB-KW"/>
</dbReference>
<dbReference type="GO" id="GO:0005886">
    <property type="term" value="C:plasma membrane"/>
    <property type="evidence" value="ECO:0007669"/>
    <property type="project" value="UniProtKB-SubCell"/>
</dbReference>
<evidence type="ECO:0000259" key="17">
    <source>
        <dbReference type="Pfam" id="PF12810"/>
    </source>
</evidence>
<dbReference type="Pfam" id="PF12810">
    <property type="entry name" value="ALK_LTK_GRD"/>
    <property type="match status" value="1"/>
</dbReference>
<evidence type="ECO:0000256" key="3">
    <source>
        <dbReference type="ARBA" id="ARBA00022475"/>
    </source>
</evidence>
<evidence type="ECO:0000256" key="6">
    <source>
        <dbReference type="ARBA" id="ARBA00022729"/>
    </source>
</evidence>
<feature type="domain" description="ALK/LTK-like glycine-rich" evidence="17">
    <location>
        <begin position="26"/>
        <end position="210"/>
    </location>
</feature>
<evidence type="ECO:0000313" key="18">
    <source>
        <dbReference type="EMBL" id="QHT22499.1"/>
    </source>
</evidence>
<keyword evidence="10" id="KW-1133">Transmembrane helix</keyword>
<organism evidence="18">
    <name type="scientific">viral metagenome</name>
    <dbReference type="NCBI Taxonomy" id="1070528"/>
    <lineage>
        <taxon>unclassified sequences</taxon>
        <taxon>metagenomes</taxon>
        <taxon>organismal metagenomes</taxon>
    </lineage>
</organism>
<keyword evidence="3" id="KW-1003">Cell membrane</keyword>
<evidence type="ECO:0000256" key="1">
    <source>
        <dbReference type="ARBA" id="ARBA00004251"/>
    </source>
</evidence>
<comment type="subcellular location">
    <subcellularLocation>
        <location evidence="1">Cell membrane</location>
        <topology evidence="1">Single-pass type I membrane protein</topology>
    </subcellularLocation>
</comment>
<keyword evidence="15" id="KW-0325">Glycoprotein</keyword>
<dbReference type="GO" id="GO:0004714">
    <property type="term" value="F:transmembrane receptor protein tyrosine kinase activity"/>
    <property type="evidence" value="ECO:0007669"/>
    <property type="project" value="UniProtKB-EC"/>
</dbReference>
<keyword evidence="14" id="KW-0675">Receptor</keyword>
<evidence type="ECO:0000256" key="5">
    <source>
        <dbReference type="ARBA" id="ARBA00022692"/>
    </source>
</evidence>
<keyword evidence="5" id="KW-0812">Transmembrane</keyword>
<evidence type="ECO:0000256" key="2">
    <source>
        <dbReference type="ARBA" id="ARBA00011902"/>
    </source>
</evidence>
<evidence type="ECO:0000256" key="13">
    <source>
        <dbReference type="ARBA" id="ARBA00023157"/>
    </source>
</evidence>
<keyword evidence="12" id="KW-0829">Tyrosine-protein kinase</keyword>
<reference evidence="18" key="1">
    <citation type="journal article" date="2020" name="Nature">
        <title>Giant virus diversity and host interactions through global metagenomics.</title>
        <authorList>
            <person name="Schulz F."/>
            <person name="Roux S."/>
            <person name="Paez-Espino D."/>
            <person name="Jungbluth S."/>
            <person name="Walsh D.A."/>
            <person name="Denef V.J."/>
            <person name="McMahon K.D."/>
            <person name="Konstantinidis K.T."/>
            <person name="Eloe-Fadrosh E.A."/>
            <person name="Kyrpides N.C."/>
            <person name="Woyke T."/>
        </authorList>
    </citation>
    <scope>NUCLEOTIDE SEQUENCE</scope>
    <source>
        <strain evidence="18">GVMAG-M-3300023179-111</strain>
    </source>
</reference>
<protein>
    <recommendedName>
        <fullName evidence="2">receptor protein-tyrosine kinase</fullName>
        <ecNumber evidence="2">2.7.10.1</ecNumber>
    </recommendedName>
</protein>
<keyword evidence="9" id="KW-0067">ATP-binding</keyword>
<keyword evidence="11" id="KW-0472">Membrane</keyword>
<evidence type="ECO:0000256" key="9">
    <source>
        <dbReference type="ARBA" id="ARBA00022840"/>
    </source>
</evidence>
<evidence type="ECO:0000256" key="7">
    <source>
        <dbReference type="ARBA" id="ARBA00022741"/>
    </source>
</evidence>
<keyword evidence="13" id="KW-1015">Disulfide bond</keyword>
<sequence>MKYKIFKYTGNIETFIPKTSTIDVFAFGARGSYGNLGGGIPGKGGMVKATLKVQKNIPLYIKVGGISTEYAGCNIKKGGESTEIRLKKNDIHSRILVAGGGGSVGGYNGGSYGNNPKPKGGSGGGKKGGSSSGGGGGQNNGGIAEKYSSKCKGKNGKFKYGGVGDNICGCNGSGGEGWYGGASGTNEGGGGGGSSYVIPGSLDIKHIKGINDDNGILIIFY</sequence>
<keyword evidence="6" id="KW-0732">Signal</keyword>
<name>A0A6C0E2I9_9ZZZZ</name>
<dbReference type="EC" id="2.7.10.1" evidence="2"/>
<evidence type="ECO:0000256" key="12">
    <source>
        <dbReference type="ARBA" id="ARBA00023137"/>
    </source>
</evidence>
<feature type="compositionally biased region" description="Gly residues" evidence="16">
    <location>
        <begin position="120"/>
        <end position="139"/>
    </location>
</feature>
<accession>A0A6C0E2I9</accession>
<keyword evidence="4" id="KW-0808">Transferase</keyword>
<dbReference type="AlphaFoldDB" id="A0A6C0E2I9"/>
<evidence type="ECO:0000256" key="16">
    <source>
        <dbReference type="SAM" id="MobiDB-lite"/>
    </source>
</evidence>
<dbReference type="EMBL" id="MN739710">
    <property type="protein sequence ID" value="QHT22499.1"/>
    <property type="molecule type" value="Genomic_DNA"/>
</dbReference>
<proteinExistence type="predicted"/>
<evidence type="ECO:0000256" key="10">
    <source>
        <dbReference type="ARBA" id="ARBA00022989"/>
    </source>
</evidence>
<evidence type="ECO:0000256" key="4">
    <source>
        <dbReference type="ARBA" id="ARBA00022679"/>
    </source>
</evidence>
<feature type="region of interest" description="Disordered" evidence="16">
    <location>
        <begin position="109"/>
        <end position="139"/>
    </location>
</feature>
<evidence type="ECO:0000256" key="15">
    <source>
        <dbReference type="ARBA" id="ARBA00023180"/>
    </source>
</evidence>
<evidence type="ECO:0000256" key="8">
    <source>
        <dbReference type="ARBA" id="ARBA00022777"/>
    </source>
</evidence>
<keyword evidence="7" id="KW-0547">Nucleotide-binding</keyword>
<keyword evidence="8" id="KW-0418">Kinase</keyword>
<evidence type="ECO:0000256" key="11">
    <source>
        <dbReference type="ARBA" id="ARBA00023136"/>
    </source>
</evidence>
<evidence type="ECO:0000256" key="14">
    <source>
        <dbReference type="ARBA" id="ARBA00023170"/>
    </source>
</evidence>
<dbReference type="InterPro" id="IPR055163">
    <property type="entry name" value="ALK/LTK-like_GRD"/>
</dbReference>